<dbReference type="GO" id="GO:0006950">
    <property type="term" value="P:response to stress"/>
    <property type="evidence" value="ECO:0007669"/>
    <property type="project" value="TreeGrafter"/>
</dbReference>
<gene>
    <name evidence="5" type="primary">slyA_2</name>
    <name evidence="5" type="ORF">HDIA_3787</name>
</gene>
<proteinExistence type="predicted"/>
<evidence type="ECO:0000313" key="6">
    <source>
        <dbReference type="Proteomes" id="UP000223606"/>
    </source>
</evidence>
<dbReference type="SUPFAM" id="SSF46785">
    <property type="entry name" value="Winged helix' DNA-binding domain"/>
    <property type="match status" value="1"/>
</dbReference>
<protein>
    <submittedName>
        <fullName evidence="5">Salmolysin</fullName>
    </submittedName>
</protein>
<dbReference type="InterPro" id="IPR036388">
    <property type="entry name" value="WH-like_DNA-bd_sf"/>
</dbReference>
<dbReference type="PROSITE" id="PS50995">
    <property type="entry name" value="HTH_MARR_2"/>
    <property type="match status" value="1"/>
</dbReference>
<accession>A0A2C9DB20</accession>
<evidence type="ECO:0000259" key="4">
    <source>
        <dbReference type="PROSITE" id="PS50995"/>
    </source>
</evidence>
<dbReference type="GO" id="GO:0003700">
    <property type="term" value="F:DNA-binding transcription factor activity"/>
    <property type="evidence" value="ECO:0007669"/>
    <property type="project" value="InterPro"/>
</dbReference>
<dbReference type="Gene3D" id="1.10.10.10">
    <property type="entry name" value="Winged helix-like DNA-binding domain superfamily/Winged helix DNA-binding domain"/>
    <property type="match status" value="1"/>
</dbReference>
<dbReference type="PRINTS" id="PR00598">
    <property type="entry name" value="HTHMARR"/>
</dbReference>
<reference evidence="6" key="1">
    <citation type="submission" date="2017-09" db="EMBL/GenBank/DDBJ databases">
        <title>Genome sequence of Nannocystis excedens DSM 71.</title>
        <authorList>
            <person name="Blom J."/>
        </authorList>
    </citation>
    <scope>NUCLEOTIDE SEQUENCE [LARGE SCALE GENOMIC DNA]</scope>
    <source>
        <strain evidence="6">type strain: E19</strain>
    </source>
</reference>
<dbReference type="SMART" id="SM00347">
    <property type="entry name" value="HTH_MARR"/>
    <property type="match status" value="1"/>
</dbReference>
<keyword evidence="2" id="KW-0238">DNA-binding</keyword>
<keyword evidence="1" id="KW-0805">Transcription regulation</keyword>
<feature type="domain" description="HTH marR-type" evidence="4">
    <location>
        <begin position="5"/>
        <end position="142"/>
    </location>
</feature>
<sequence length="151" mass="16609">MKLSSQPLGFLFVDVARLFRRSFEQALAEAGLGLTSGEARTLARCGRYKSVGGIRQAVLADVMSVEPMTLVGYLDRLEKAGLVGRFPDPSDRRAKLVRVLPKGEPVLRRVEEIGQKVRLSAIEGLSPDQIETLQDALEHICDRLSVYDAGK</sequence>
<dbReference type="InterPro" id="IPR036390">
    <property type="entry name" value="WH_DNA-bd_sf"/>
</dbReference>
<dbReference type="RefSeq" id="WP_245883972.1">
    <property type="nucleotide sequence ID" value="NZ_LT960614.1"/>
</dbReference>
<dbReference type="PANTHER" id="PTHR33164:SF64">
    <property type="entry name" value="TRANSCRIPTIONAL REGULATOR SLYA"/>
    <property type="match status" value="1"/>
</dbReference>
<organism evidence="5 6">
    <name type="scientific">Hartmannibacter diazotrophicus</name>
    <dbReference type="NCBI Taxonomy" id="1482074"/>
    <lineage>
        <taxon>Bacteria</taxon>
        <taxon>Pseudomonadati</taxon>
        <taxon>Pseudomonadota</taxon>
        <taxon>Alphaproteobacteria</taxon>
        <taxon>Hyphomicrobiales</taxon>
        <taxon>Pleomorphomonadaceae</taxon>
        <taxon>Hartmannibacter</taxon>
    </lineage>
</organism>
<dbReference type="InterPro" id="IPR039422">
    <property type="entry name" value="MarR/SlyA-like"/>
</dbReference>
<evidence type="ECO:0000256" key="1">
    <source>
        <dbReference type="ARBA" id="ARBA00023015"/>
    </source>
</evidence>
<keyword evidence="3" id="KW-0804">Transcription</keyword>
<dbReference type="InterPro" id="IPR000835">
    <property type="entry name" value="HTH_MarR-typ"/>
</dbReference>
<keyword evidence="6" id="KW-1185">Reference proteome</keyword>
<dbReference type="KEGG" id="hdi:HDIA_3787"/>
<dbReference type="GO" id="GO:0003677">
    <property type="term" value="F:DNA binding"/>
    <property type="evidence" value="ECO:0007669"/>
    <property type="project" value="UniProtKB-KW"/>
</dbReference>
<dbReference type="Pfam" id="PF01047">
    <property type="entry name" value="MarR"/>
    <property type="match status" value="1"/>
</dbReference>
<evidence type="ECO:0000313" key="5">
    <source>
        <dbReference type="EMBL" id="SON57328.1"/>
    </source>
</evidence>
<dbReference type="AlphaFoldDB" id="A0A2C9DB20"/>
<dbReference type="PANTHER" id="PTHR33164">
    <property type="entry name" value="TRANSCRIPTIONAL REGULATOR, MARR FAMILY"/>
    <property type="match status" value="1"/>
</dbReference>
<evidence type="ECO:0000256" key="2">
    <source>
        <dbReference type="ARBA" id="ARBA00023125"/>
    </source>
</evidence>
<evidence type="ECO:0000256" key="3">
    <source>
        <dbReference type="ARBA" id="ARBA00023163"/>
    </source>
</evidence>
<name>A0A2C9DB20_9HYPH</name>
<dbReference type="EMBL" id="LT960614">
    <property type="protein sequence ID" value="SON57328.1"/>
    <property type="molecule type" value="Genomic_DNA"/>
</dbReference>
<dbReference type="Proteomes" id="UP000223606">
    <property type="component" value="Chromosome 1"/>
</dbReference>